<dbReference type="EMBL" id="UINC01027568">
    <property type="protein sequence ID" value="SVB07028.1"/>
    <property type="molecule type" value="Genomic_DNA"/>
</dbReference>
<organism evidence="1">
    <name type="scientific">marine metagenome</name>
    <dbReference type="NCBI Taxonomy" id="408172"/>
    <lineage>
        <taxon>unclassified sequences</taxon>
        <taxon>metagenomes</taxon>
        <taxon>ecological metagenomes</taxon>
    </lineage>
</organism>
<accession>A0A382AZY3</accession>
<gene>
    <name evidence="1" type="ORF">METZ01_LOCUS159882</name>
</gene>
<name>A0A382AZY3_9ZZZZ</name>
<evidence type="ECO:0000313" key="1">
    <source>
        <dbReference type="EMBL" id="SVB07028.1"/>
    </source>
</evidence>
<dbReference type="AlphaFoldDB" id="A0A382AZY3"/>
<feature type="non-terminal residue" evidence="1">
    <location>
        <position position="226"/>
    </location>
</feature>
<reference evidence="1" key="1">
    <citation type="submission" date="2018-05" db="EMBL/GenBank/DDBJ databases">
        <authorList>
            <person name="Lanie J.A."/>
            <person name="Ng W.-L."/>
            <person name="Kazmierczak K.M."/>
            <person name="Andrzejewski T.M."/>
            <person name="Davidsen T.M."/>
            <person name="Wayne K.J."/>
            <person name="Tettelin H."/>
            <person name="Glass J.I."/>
            <person name="Rusch D."/>
            <person name="Podicherti R."/>
            <person name="Tsui H.-C.T."/>
            <person name="Winkler M.E."/>
        </authorList>
    </citation>
    <scope>NUCLEOTIDE SEQUENCE</scope>
</reference>
<sequence length="226" mass="25898">MPLNKRKTLRTKNIFIFLQSLLLALFVSTAFASPSCHELVTPLIKTNDSIALNGGLWGYFEKDPFLRKYSTQAVQLDSRINKVFFLLNYLCETKNGIPFNDLATYISRSIADKGESAFKAELIILGKTSKQIKNWFDFFKYAQSHRFRTLNSSTVRATINRAIPLINNYTSLEKNINQSKQSKVILKNAEVLRIKIDRFLSSDPYITQALDEISHVPYWDINESTG</sequence>
<proteinExistence type="predicted"/>
<protein>
    <submittedName>
        <fullName evidence="1">Uncharacterized protein</fullName>
    </submittedName>
</protein>